<dbReference type="Gene3D" id="2.40.50.100">
    <property type="match status" value="1"/>
</dbReference>
<gene>
    <name evidence="3" type="ORF">ACFOGJ_03335</name>
</gene>
<evidence type="ECO:0000313" key="3">
    <source>
        <dbReference type="EMBL" id="MFC3226245.1"/>
    </source>
</evidence>
<accession>A0ABV7KVQ3</accession>
<dbReference type="SUPFAM" id="SSF51230">
    <property type="entry name" value="Single hybrid motif"/>
    <property type="match status" value="1"/>
</dbReference>
<evidence type="ECO:0000259" key="2">
    <source>
        <dbReference type="PROSITE" id="PS50968"/>
    </source>
</evidence>
<sequence length="73" mass="7697">MAAIDVKTEVTGKVWKVVAKPGDKLAADDEIMILESMKMEIPVVAPEAGTLKELSVAEGDAVTEDQVVAVVES</sequence>
<proteinExistence type="predicted"/>
<dbReference type="EMBL" id="JBHRTR010000009">
    <property type="protein sequence ID" value="MFC3226245.1"/>
    <property type="molecule type" value="Genomic_DNA"/>
</dbReference>
<comment type="caution">
    <text evidence="3">The sequence shown here is derived from an EMBL/GenBank/DDBJ whole genome shotgun (WGS) entry which is preliminary data.</text>
</comment>
<reference evidence="4" key="1">
    <citation type="journal article" date="2019" name="Int. J. Syst. Evol. Microbiol.">
        <title>The Global Catalogue of Microorganisms (GCM) 10K type strain sequencing project: providing services to taxonomists for standard genome sequencing and annotation.</title>
        <authorList>
            <consortium name="The Broad Institute Genomics Platform"/>
            <consortium name="The Broad Institute Genome Sequencing Center for Infectious Disease"/>
            <person name="Wu L."/>
            <person name="Ma J."/>
        </authorList>
    </citation>
    <scope>NUCLEOTIDE SEQUENCE [LARGE SCALE GENOMIC DNA]</scope>
    <source>
        <strain evidence="4">KCTC 42964</strain>
    </source>
</reference>
<dbReference type="CDD" id="cd06850">
    <property type="entry name" value="biotinyl_domain"/>
    <property type="match status" value="1"/>
</dbReference>
<dbReference type="PANTHER" id="PTHR45266:SF3">
    <property type="entry name" value="OXALOACETATE DECARBOXYLASE ALPHA CHAIN"/>
    <property type="match status" value="1"/>
</dbReference>
<feature type="domain" description="Lipoyl-binding" evidence="2">
    <location>
        <begin position="1"/>
        <end position="72"/>
    </location>
</feature>
<evidence type="ECO:0000256" key="1">
    <source>
        <dbReference type="ARBA" id="ARBA00023267"/>
    </source>
</evidence>
<keyword evidence="1" id="KW-0092">Biotin</keyword>
<dbReference type="Proteomes" id="UP001595528">
    <property type="component" value="Unassembled WGS sequence"/>
</dbReference>
<protein>
    <submittedName>
        <fullName evidence="3">Biotin/lipoyl-binding carrier protein</fullName>
    </submittedName>
</protein>
<dbReference type="RefSeq" id="WP_379898124.1">
    <property type="nucleotide sequence ID" value="NZ_JBHRTR010000009.1"/>
</dbReference>
<name>A0ABV7KVQ3_9PROT</name>
<dbReference type="InterPro" id="IPR050709">
    <property type="entry name" value="Biotin_Carboxyl_Carrier/Decarb"/>
</dbReference>
<organism evidence="3 4">
    <name type="scientific">Marinibaculum pumilum</name>
    <dbReference type="NCBI Taxonomy" id="1766165"/>
    <lineage>
        <taxon>Bacteria</taxon>
        <taxon>Pseudomonadati</taxon>
        <taxon>Pseudomonadota</taxon>
        <taxon>Alphaproteobacteria</taxon>
        <taxon>Rhodospirillales</taxon>
        <taxon>Rhodospirillaceae</taxon>
        <taxon>Marinibaculum</taxon>
    </lineage>
</organism>
<keyword evidence="4" id="KW-1185">Reference proteome</keyword>
<dbReference type="PROSITE" id="PS50968">
    <property type="entry name" value="BIOTINYL_LIPOYL"/>
    <property type="match status" value="1"/>
</dbReference>
<dbReference type="PANTHER" id="PTHR45266">
    <property type="entry name" value="OXALOACETATE DECARBOXYLASE ALPHA CHAIN"/>
    <property type="match status" value="1"/>
</dbReference>
<dbReference type="InterPro" id="IPR000089">
    <property type="entry name" value="Biotin_lipoyl"/>
</dbReference>
<dbReference type="NCBIfam" id="NF004547">
    <property type="entry name" value="PRK05889.1"/>
    <property type="match status" value="1"/>
</dbReference>
<dbReference type="InterPro" id="IPR011053">
    <property type="entry name" value="Single_hybrid_motif"/>
</dbReference>
<evidence type="ECO:0000313" key="4">
    <source>
        <dbReference type="Proteomes" id="UP001595528"/>
    </source>
</evidence>
<dbReference type="Pfam" id="PF00364">
    <property type="entry name" value="Biotin_lipoyl"/>
    <property type="match status" value="1"/>
</dbReference>